<dbReference type="AlphaFoldDB" id="A0A1V6NQ77"/>
<dbReference type="EMBL" id="MDYM01000004">
    <property type="protein sequence ID" value="OQD66800.1"/>
    <property type="molecule type" value="Genomic_DNA"/>
</dbReference>
<accession>A0A1V6NQ77</accession>
<keyword evidence="2" id="KW-1185">Reference proteome</keyword>
<evidence type="ECO:0000313" key="1">
    <source>
        <dbReference type="EMBL" id="OQD66800.1"/>
    </source>
</evidence>
<dbReference type="Proteomes" id="UP000191408">
    <property type="component" value="Unassembled WGS sequence"/>
</dbReference>
<proteinExistence type="predicted"/>
<sequence length="248" mass="28367">MTSAPHFRYSTGEIATAEAAKSFSWEAPVPVNRFWDSFSYCIARNFLGNFSDSELEELALDPAGIDPDSTADQQTKLQLILQLLKRKLEKEEAAVSQHQSFYEVDYKRWYALWQGIYSLENELDLPQAEETVRMLVEKRPDKSNIVPLHMLAEHLVKVGKYKEAEETELPVCVWMDSRPHLGKTSPQALNARRIIARALWGQGPSRRPEAQELVAMIYSLVDGMGESKFGVYQEEERKLNEDMVAQLN</sequence>
<dbReference type="OrthoDB" id="4473276at2759"/>
<comment type="caution">
    <text evidence="1">The sequence shown here is derived from an EMBL/GenBank/DDBJ whole genome shotgun (WGS) entry which is preliminary data.</text>
</comment>
<protein>
    <submittedName>
        <fullName evidence="1">Uncharacterized protein</fullName>
    </submittedName>
</protein>
<gene>
    <name evidence="1" type="ORF">PENPOL_c004G03328</name>
</gene>
<name>A0A1V6NQ77_PENPO</name>
<organism evidence="1 2">
    <name type="scientific">Penicillium polonicum</name>
    <dbReference type="NCBI Taxonomy" id="60169"/>
    <lineage>
        <taxon>Eukaryota</taxon>
        <taxon>Fungi</taxon>
        <taxon>Dikarya</taxon>
        <taxon>Ascomycota</taxon>
        <taxon>Pezizomycotina</taxon>
        <taxon>Eurotiomycetes</taxon>
        <taxon>Eurotiomycetidae</taxon>
        <taxon>Eurotiales</taxon>
        <taxon>Aspergillaceae</taxon>
        <taxon>Penicillium</taxon>
    </lineage>
</organism>
<evidence type="ECO:0000313" key="2">
    <source>
        <dbReference type="Proteomes" id="UP000191408"/>
    </source>
</evidence>
<reference evidence="2" key="1">
    <citation type="journal article" date="2017" name="Nat. Microbiol.">
        <title>Global analysis of biosynthetic gene clusters reveals vast potential of secondary metabolite production in Penicillium species.</title>
        <authorList>
            <person name="Nielsen J.C."/>
            <person name="Grijseels S."/>
            <person name="Prigent S."/>
            <person name="Ji B."/>
            <person name="Dainat J."/>
            <person name="Nielsen K.F."/>
            <person name="Frisvad J.C."/>
            <person name="Workman M."/>
            <person name="Nielsen J."/>
        </authorList>
    </citation>
    <scope>NUCLEOTIDE SEQUENCE [LARGE SCALE GENOMIC DNA]</scope>
    <source>
        <strain evidence="2">IBT 4502</strain>
    </source>
</reference>